<evidence type="ECO:0000256" key="1">
    <source>
        <dbReference type="SAM" id="SignalP"/>
    </source>
</evidence>
<keyword evidence="1" id="KW-0732">Signal</keyword>
<comment type="caution">
    <text evidence="2">The sequence shown here is derived from an EMBL/GenBank/DDBJ whole genome shotgun (WGS) entry which is preliminary data.</text>
</comment>
<evidence type="ECO:0000313" key="2">
    <source>
        <dbReference type="EMBL" id="MBD0726044.1"/>
    </source>
</evidence>
<keyword evidence="3" id="KW-1185">Reference proteome</keyword>
<feature type="chain" id="PRO_5046815780" evidence="1">
    <location>
        <begin position="20"/>
        <end position="150"/>
    </location>
</feature>
<name>A0ABR7UT21_9FLAO</name>
<gene>
    <name evidence="2" type="ORF">B6A10_12745</name>
</gene>
<reference evidence="2 3" key="1">
    <citation type="journal article" date="2020" name="Microbiol. Res.">
        <title>Flavobacterium pokkalii sp. nov., a novel plant growth promoting native rhizobacteria isolated from pokkali rice grown in coastal saline affected agricultural regions of southern India, Kerala.</title>
        <authorList>
            <person name="Menon R.R."/>
            <person name="Kumari S."/>
            <person name="Viver T."/>
            <person name="Rameshkumar N."/>
        </authorList>
    </citation>
    <scope>NUCLEOTIDE SEQUENCE [LARGE SCALE GENOMIC DNA]</scope>
    <source>
        <strain evidence="2 3">L1I52</strain>
    </source>
</reference>
<feature type="signal peptide" evidence="1">
    <location>
        <begin position="1"/>
        <end position="19"/>
    </location>
</feature>
<evidence type="ECO:0000313" key="3">
    <source>
        <dbReference type="Proteomes" id="UP000661715"/>
    </source>
</evidence>
<dbReference type="EMBL" id="NASZ01000021">
    <property type="protein sequence ID" value="MBD0726044.1"/>
    <property type="molecule type" value="Genomic_DNA"/>
</dbReference>
<protein>
    <submittedName>
        <fullName evidence="2">Sensor of ECF-type sigma factor</fullName>
    </submittedName>
</protein>
<sequence>MNFRKILPLLLLFACSLYAQDNMKDKKEQVKALKVAFLTSELDLSTQEAEKFWPLYNVYDDKQFEIRHQKMKAFKNRLNSESLNKISEKDANILLTQMEAADEELFYLRKKFSKSLRTILPASKILKLKKAEDDFYRKLLQQYGDRGKRR</sequence>
<accession>A0ABR7UT21</accession>
<proteinExistence type="predicted"/>
<organism evidence="2 3">
    <name type="scientific">Flavobacterium pokkalii</name>
    <dbReference type="NCBI Taxonomy" id="1940408"/>
    <lineage>
        <taxon>Bacteria</taxon>
        <taxon>Pseudomonadati</taxon>
        <taxon>Bacteroidota</taxon>
        <taxon>Flavobacteriia</taxon>
        <taxon>Flavobacteriales</taxon>
        <taxon>Flavobacteriaceae</taxon>
        <taxon>Flavobacterium</taxon>
    </lineage>
</organism>
<dbReference type="Proteomes" id="UP000661715">
    <property type="component" value="Unassembled WGS sequence"/>
</dbReference>